<dbReference type="InterPro" id="IPR000182">
    <property type="entry name" value="GNAT_dom"/>
</dbReference>
<dbReference type="Pfam" id="PF08445">
    <property type="entry name" value="FR47"/>
    <property type="match status" value="1"/>
</dbReference>
<evidence type="ECO:0000259" key="1">
    <source>
        <dbReference type="PROSITE" id="PS51186"/>
    </source>
</evidence>
<dbReference type="InterPro" id="IPR013653">
    <property type="entry name" value="GCN5-like_dom"/>
</dbReference>
<dbReference type="PROSITE" id="PS51186">
    <property type="entry name" value="GNAT"/>
    <property type="match status" value="1"/>
</dbReference>
<proteinExistence type="predicted"/>
<feature type="domain" description="N-acetyltransferase" evidence="1">
    <location>
        <begin position="216"/>
        <end position="372"/>
    </location>
</feature>
<dbReference type="Gene3D" id="3.40.630.30">
    <property type="match status" value="1"/>
</dbReference>
<dbReference type="GO" id="GO:0016747">
    <property type="term" value="F:acyltransferase activity, transferring groups other than amino-acyl groups"/>
    <property type="evidence" value="ECO:0007669"/>
    <property type="project" value="InterPro"/>
</dbReference>
<dbReference type="AlphaFoldDB" id="A0A165CW28"/>
<dbReference type="EMBL" id="KV426515">
    <property type="protein sequence ID" value="KZV80168.1"/>
    <property type="molecule type" value="Genomic_DNA"/>
</dbReference>
<keyword evidence="4" id="KW-1185">Reference proteome</keyword>
<evidence type="ECO:0000313" key="3">
    <source>
        <dbReference type="EMBL" id="KZV83256.1"/>
    </source>
</evidence>
<dbReference type="EMBL" id="KV426281">
    <property type="protein sequence ID" value="KZV83256.1"/>
    <property type="molecule type" value="Genomic_DNA"/>
</dbReference>
<reference evidence="3 4" key="1">
    <citation type="journal article" date="2016" name="Mol. Biol. Evol.">
        <title>Comparative Genomics of Early-Diverging Mushroom-Forming Fungi Provides Insights into the Origins of Lignocellulose Decay Capabilities.</title>
        <authorList>
            <person name="Nagy L.G."/>
            <person name="Riley R."/>
            <person name="Tritt A."/>
            <person name="Adam C."/>
            <person name="Daum C."/>
            <person name="Floudas D."/>
            <person name="Sun H."/>
            <person name="Yadav J.S."/>
            <person name="Pangilinan J."/>
            <person name="Larsson K.H."/>
            <person name="Matsuura K."/>
            <person name="Barry K."/>
            <person name="Labutti K."/>
            <person name="Kuo R."/>
            <person name="Ohm R.A."/>
            <person name="Bhattacharya S.S."/>
            <person name="Shirouzu T."/>
            <person name="Yoshinaga Y."/>
            <person name="Martin F.M."/>
            <person name="Grigoriev I.V."/>
            <person name="Hibbett D.S."/>
        </authorList>
    </citation>
    <scope>NUCLEOTIDE SEQUENCE [LARGE SCALE GENOMIC DNA]</scope>
    <source>
        <strain evidence="3 4">HHB12029</strain>
    </source>
</reference>
<evidence type="ECO:0000313" key="2">
    <source>
        <dbReference type="EMBL" id="KZV80168.1"/>
    </source>
</evidence>
<dbReference type="SUPFAM" id="SSF55729">
    <property type="entry name" value="Acyl-CoA N-acyltransferases (Nat)"/>
    <property type="match status" value="1"/>
</dbReference>
<organism evidence="3 4">
    <name type="scientific">Exidia glandulosa HHB12029</name>
    <dbReference type="NCBI Taxonomy" id="1314781"/>
    <lineage>
        <taxon>Eukaryota</taxon>
        <taxon>Fungi</taxon>
        <taxon>Dikarya</taxon>
        <taxon>Basidiomycota</taxon>
        <taxon>Agaricomycotina</taxon>
        <taxon>Agaricomycetes</taxon>
        <taxon>Auriculariales</taxon>
        <taxon>Exidiaceae</taxon>
        <taxon>Exidia</taxon>
    </lineage>
</organism>
<dbReference type="Proteomes" id="UP000077266">
    <property type="component" value="Unassembled WGS sequence"/>
</dbReference>
<protein>
    <recommendedName>
        <fullName evidence="1">N-acetyltransferase domain-containing protein</fullName>
    </recommendedName>
</protein>
<dbReference type="OrthoDB" id="5372118at2759"/>
<evidence type="ECO:0000313" key="4">
    <source>
        <dbReference type="Proteomes" id="UP000077266"/>
    </source>
</evidence>
<sequence>MPAPIRAIRTSSLRTASLPSFELVVHTTATDLLQATLPTLLRHERSANIILSHAYKIREEEAAGLFAHTQYPRLWISVWSMPTTALSPATPTSRFASSTSPAIGCRPQLEIVLSCCDWSLGTYPIFLWTAAQPSSLSADWLNTRMVALTRRLRELVPEQRVYSVFAANPVAKAFTKQWSLLTGAVVHPEPFYSASYSFCTLQTLVPERKGPLPAGHRLRRASQDDLMAVAQHCQLFAEESVYFPETDDAAVEESQQLITKRALWVYEIIADDEDGVPVISIACVCAVTRTSANVAAITKVFTHPRFRQRGCAERLVRHVTKEQLTTLGKKMVVLYVGHTNSAARVYDRVGYEGLCDKPKVEGVEDWLELGFENSDRGHW</sequence>
<dbReference type="STRING" id="1314781.A0A165CW28"/>
<name>A0A165CW28_EXIGL</name>
<gene>
    <name evidence="2" type="ORF">EXIGLDRAFT_705780</name>
    <name evidence="3" type="ORF">EXIGLDRAFT_777744</name>
</gene>
<accession>A0A165CW28</accession>
<dbReference type="InterPro" id="IPR016181">
    <property type="entry name" value="Acyl_CoA_acyltransferase"/>
</dbReference>